<dbReference type="SMART" id="SM00220">
    <property type="entry name" value="S_TKc"/>
    <property type="match status" value="1"/>
</dbReference>
<dbReference type="EMBL" id="JACCFK010000002">
    <property type="protein sequence ID" value="NYI93265.1"/>
    <property type="molecule type" value="Genomic_DNA"/>
</dbReference>
<dbReference type="Gene3D" id="1.10.510.10">
    <property type="entry name" value="Transferase(Phosphotransferase) domain 1"/>
    <property type="match status" value="1"/>
</dbReference>
<comment type="caution">
    <text evidence="3">The sequence shown here is derived from an EMBL/GenBank/DDBJ whole genome shotgun (WGS) entry which is preliminary data.</text>
</comment>
<dbReference type="Proteomes" id="UP000549616">
    <property type="component" value="Unassembled WGS sequence"/>
</dbReference>
<dbReference type="Pfam" id="PF08357">
    <property type="entry name" value="SEFIR"/>
    <property type="match status" value="1"/>
</dbReference>
<sequence>MPNRGTGGISPRVYLSYAEDSPDHVDSVRRFATFLRAELGVDAELDAWYATERRDWVAWTVRQLRDADFVLAVASPDYKRIADGEPGTSSGRTRELEGALIRDNLARNVPESTRRVLSVVLPGGRAEDVPDCLRPSSTGYHLIAEYTRGALEPLLRVLAGAPLHEKPARGVFMAPAPGVDPVVVVSPPAGPVRQGVLAVGEDLVLGGVRYLVDGSHWAEEPDRDHSVIRRRARASALDPHDGSVWLRQLEMRHHTGVAESAFADLRRERELLTALAGGTSGLPEPLGLFRDGPLATLVTRWPSSRPVDGPAGTLAAAVPAPGERTDPWRMWQILRGVAGLCRALAALHARGAAHRNLTPEVIARLDDGRLVLLDLGLAGSAPRGGEGPGDYRAPEQRRGRFPTLGAATDVYQVAALTHHLVTGFPPAPAGALPIGSRVRAVPPRAAAALDASLAAEPGDRPAMNDLASALATLPATAP</sequence>
<dbReference type="RefSeq" id="WP_179777460.1">
    <property type="nucleotide sequence ID" value="NZ_JACCFK010000002.1"/>
</dbReference>
<dbReference type="InterPro" id="IPR000719">
    <property type="entry name" value="Prot_kinase_dom"/>
</dbReference>
<name>A0A853BER7_9PSEU</name>
<evidence type="ECO:0000259" key="2">
    <source>
        <dbReference type="PROSITE" id="PS51534"/>
    </source>
</evidence>
<evidence type="ECO:0000259" key="1">
    <source>
        <dbReference type="PROSITE" id="PS50011"/>
    </source>
</evidence>
<dbReference type="PROSITE" id="PS50011">
    <property type="entry name" value="PROTEIN_KINASE_DOM"/>
    <property type="match status" value="1"/>
</dbReference>
<proteinExistence type="predicted"/>
<feature type="domain" description="SEFIR" evidence="2">
    <location>
        <begin position="10"/>
        <end position="151"/>
    </location>
</feature>
<feature type="domain" description="Protein kinase" evidence="1">
    <location>
        <begin position="197"/>
        <end position="473"/>
    </location>
</feature>
<gene>
    <name evidence="3" type="ORF">HNR02_006640</name>
</gene>
<dbReference type="InterPro" id="IPR011009">
    <property type="entry name" value="Kinase-like_dom_sf"/>
</dbReference>
<evidence type="ECO:0008006" key="5">
    <source>
        <dbReference type="Google" id="ProtNLM"/>
    </source>
</evidence>
<dbReference type="InterPro" id="IPR013568">
    <property type="entry name" value="SEFIR_dom"/>
</dbReference>
<evidence type="ECO:0000313" key="3">
    <source>
        <dbReference type="EMBL" id="NYI93265.1"/>
    </source>
</evidence>
<dbReference type="PROSITE" id="PS51534">
    <property type="entry name" value="SEFIR"/>
    <property type="match status" value="1"/>
</dbReference>
<keyword evidence="4" id="KW-1185">Reference proteome</keyword>
<organism evidence="3 4">
    <name type="scientific">Amycolatopsis endophytica</name>
    <dbReference type="NCBI Taxonomy" id="860233"/>
    <lineage>
        <taxon>Bacteria</taxon>
        <taxon>Bacillati</taxon>
        <taxon>Actinomycetota</taxon>
        <taxon>Actinomycetes</taxon>
        <taxon>Pseudonocardiales</taxon>
        <taxon>Pseudonocardiaceae</taxon>
        <taxon>Amycolatopsis</taxon>
    </lineage>
</organism>
<protein>
    <recommendedName>
        <fullName evidence="5">SEFIR domain-containing protein</fullName>
    </recommendedName>
</protein>
<dbReference type="GO" id="GO:0004672">
    <property type="term" value="F:protein kinase activity"/>
    <property type="evidence" value="ECO:0007669"/>
    <property type="project" value="InterPro"/>
</dbReference>
<dbReference type="SUPFAM" id="SSF56112">
    <property type="entry name" value="Protein kinase-like (PK-like)"/>
    <property type="match status" value="1"/>
</dbReference>
<reference evidence="3 4" key="1">
    <citation type="submission" date="2020-07" db="EMBL/GenBank/DDBJ databases">
        <title>Sequencing the genomes of 1000 actinobacteria strains.</title>
        <authorList>
            <person name="Klenk H.-P."/>
        </authorList>
    </citation>
    <scope>NUCLEOTIDE SEQUENCE [LARGE SCALE GENOMIC DNA]</scope>
    <source>
        <strain evidence="3 4">DSM 104006</strain>
    </source>
</reference>
<evidence type="ECO:0000313" key="4">
    <source>
        <dbReference type="Proteomes" id="UP000549616"/>
    </source>
</evidence>
<dbReference type="Gene3D" id="3.40.50.11530">
    <property type="match status" value="1"/>
</dbReference>
<dbReference type="GO" id="GO:0005524">
    <property type="term" value="F:ATP binding"/>
    <property type="evidence" value="ECO:0007669"/>
    <property type="project" value="InterPro"/>
</dbReference>
<accession>A0A853BER7</accession>
<dbReference type="AlphaFoldDB" id="A0A853BER7"/>